<reference evidence="5" key="1">
    <citation type="submission" date="2021-03" db="EMBL/GenBank/DDBJ databases">
        <title>Plesiomonas shigelloides zfcc0051, isolated from zebrafish feces.</title>
        <authorList>
            <person name="Vanderhoek Z."/>
            <person name="Gaulke C."/>
        </authorList>
    </citation>
    <scope>NUCLEOTIDE SEQUENCE</scope>
    <source>
        <strain evidence="5">Zfcc0051</strain>
    </source>
</reference>
<proteinExistence type="inferred from homology"/>
<dbReference type="PROSITE" id="PS50931">
    <property type="entry name" value="HTH_LYSR"/>
    <property type="match status" value="1"/>
</dbReference>
<keyword evidence="2" id="KW-0805">Transcription regulation</keyword>
<dbReference type="InterPro" id="IPR000847">
    <property type="entry name" value="LysR_HTH_N"/>
</dbReference>
<dbReference type="InterPro" id="IPR036388">
    <property type="entry name" value="WH-like_DNA-bd_sf"/>
</dbReference>
<dbReference type="EMBL" id="JAFNAA010000005">
    <property type="protein sequence ID" value="MBO1107862.1"/>
    <property type="molecule type" value="Genomic_DNA"/>
</dbReference>
<evidence type="ECO:0000256" key="3">
    <source>
        <dbReference type="ARBA" id="ARBA00023125"/>
    </source>
</evidence>
<organism evidence="5 6">
    <name type="scientific">Plesiomonas shigelloides</name>
    <name type="common">Aeromonas shigelloides</name>
    <dbReference type="NCBI Taxonomy" id="703"/>
    <lineage>
        <taxon>Bacteria</taxon>
        <taxon>Pseudomonadati</taxon>
        <taxon>Pseudomonadota</taxon>
        <taxon>Gammaproteobacteria</taxon>
        <taxon>Enterobacterales</taxon>
        <taxon>Enterobacteriaceae</taxon>
        <taxon>Plesiomonas</taxon>
    </lineage>
</organism>
<evidence type="ECO:0000313" key="6">
    <source>
        <dbReference type="Proteomes" id="UP000664658"/>
    </source>
</evidence>
<comment type="similarity">
    <text evidence="1">Belongs to the LysR transcriptional regulatory family.</text>
</comment>
<keyword evidence="4" id="KW-0804">Transcription</keyword>
<dbReference type="GO" id="GO:0003700">
    <property type="term" value="F:DNA-binding transcription factor activity"/>
    <property type="evidence" value="ECO:0007669"/>
    <property type="project" value="InterPro"/>
</dbReference>
<evidence type="ECO:0000313" key="5">
    <source>
        <dbReference type="EMBL" id="MBO1107862.1"/>
    </source>
</evidence>
<dbReference type="PANTHER" id="PTHR30126:SF22">
    <property type="entry name" value="HTH-TYPE TRANSCRIPTIONAL REGULATOR YHAJ-RELATED"/>
    <property type="match status" value="1"/>
</dbReference>
<dbReference type="Proteomes" id="UP000664658">
    <property type="component" value="Unassembled WGS sequence"/>
</dbReference>
<dbReference type="Gene3D" id="1.10.10.10">
    <property type="entry name" value="Winged helix-like DNA-binding domain superfamily/Winged helix DNA-binding domain"/>
    <property type="match status" value="1"/>
</dbReference>
<accession>A0A8I2B5C0</accession>
<evidence type="ECO:0000256" key="2">
    <source>
        <dbReference type="ARBA" id="ARBA00023015"/>
    </source>
</evidence>
<dbReference type="Pfam" id="PF00126">
    <property type="entry name" value="HTH_1"/>
    <property type="match status" value="1"/>
</dbReference>
<dbReference type="PRINTS" id="PR00039">
    <property type="entry name" value="HTHLYSR"/>
</dbReference>
<dbReference type="CDD" id="cd05466">
    <property type="entry name" value="PBP2_LTTR_substrate"/>
    <property type="match status" value="1"/>
</dbReference>
<keyword evidence="3" id="KW-0238">DNA-binding</keyword>
<dbReference type="KEGG" id="pshi:SAMEA2665130_2659"/>
<comment type="caution">
    <text evidence="5">The sequence shown here is derived from an EMBL/GenBank/DDBJ whole genome shotgun (WGS) entry which is preliminary data.</text>
</comment>
<evidence type="ECO:0000256" key="1">
    <source>
        <dbReference type="ARBA" id="ARBA00009437"/>
    </source>
</evidence>
<dbReference type="GO" id="GO:0000976">
    <property type="term" value="F:transcription cis-regulatory region binding"/>
    <property type="evidence" value="ECO:0007669"/>
    <property type="project" value="TreeGrafter"/>
</dbReference>
<dbReference type="InterPro" id="IPR005119">
    <property type="entry name" value="LysR_subst-bd"/>
</dbReference>
<dbReference type="GeneID" id="69704427"/>
<evidence type="ECO:0000256" key="4">
    <source>
        <dbReference type="ARBA" id="ARBA00023163"/>
    </source>
</evidence>
<sequence>MKLSQLEMFVEAANSGSITEAARRLNKSRSTVSTAISALEDSLGVSLFERGSNLTELTVIGEQILDDSERILQIAYIIEQKCQHYASGAEAVLRIARDDALSEVFWRRLLGDLKHTFSGTSVSLVLASPPELPQLVEDGIVDAAFGLLTEEQESTSLKIEVLHPLRTMMVVEKQHPLALLKRVQHSDLESHTQITLSYADHESVKTLLPVSGDHIGLSCFEMMRDAVMDKLGWAILPIPLIKTQLRQDQLRVLKHKFSMQWRDYAAYASPAAYHGKVLSWIQQEIQKELESYD</sequence>
<dbReference type="RefSeq" id="WP_010864692.1">
    <property type="nucleotide sequence ID" value="NZ_CP062196.1"/>
</dbReference>
<gene>
    <name evidence="5" type="ORF">J2R62_06440</name>
</gene>
<dbReference type="AlphaFoldDB" id="A0A8I2B5C0"/>
<dbReference type="Gene3D" id="3.40.190.290">
    <property type="match status" value="1"/>
</dbReference>
<name>A0A8I2B5C0_PLESH</name>
<dbReference type="SUPFAM" id="SSF53850">
    <property type="entry name" value="Periplasmic binding protein-like II"/>
    <property type="match status" value="1"/>
</dbReference>
<dbReference type="FunFam" id="1.10.10.10:FF:000001">
    <property type="entry name" value="LysR family transcriptional regulator"/>
    <property type="match status" value="1"/>
</dbReference>
<dbReference type="PANTHER" id="PTHR30126">
    <property type="entry name" value="HTH-TYPE TRANSCRIPTIONAL REGULATOR"/>
    <property type="match status" value="1"/>
</dbReference>
<dbReference type="SUPFAM" id="SSF46785">
    <property type="entry name" value="Winged helix' DNA-binding domain"/>
    <property type="match status" value="1"/>
</dbReference>
<dbReference type="Pfam" id="PF03466">
    <property type="entry name" value="LysR_substrate"/>
    <property type="match status" value="1"/>
</dbReference>
<protein>
    <submittedName>
        <fullName evidence="5">LysR family transcriptional regulator</fullName>
    </submittedName>
</protein>
<dbReference type="InterPro" id="IPR036390">
    <property type="entry name" value="WH_DNA-bd_sf"/>
</dbReference>